<comment type="caution">
    <text evidence="1">The sequence shown here is derived from an EMBL/GenBank/DDBJ whole genome shotgun (WGS) entry which is preliminary data.</text>
</comment>
<sequence>SLFSELASLKIAETWYSNTRYLA</sequence>
<keyword evidence="2" id="KW-1185">Reference proteome</keyword>
<evidence type="ECO:0000313" key="1">
    <source>
        <dbReference type="EMBL" id="CAF4483674.1"/>
    </source>
</evidence>
<organism evidence="1 2">
    <name type="scientific">Rotaria magnacalcarata</name>
    <dbReference type="NCBI Taxonomy" id="392030"/>
    <lineage>
        <taxon>Eukaryota</taxon>
        <taxon>Metazoa</taxon>
        <taxon>Spiralia</taxon>
        <taxon>Gnathifera</taxon>
        <taxon>Rotifera</taxon>
        <taxon>Eurotatoria</taxon>
        <taxon>Bdelloidea</taxon>
        <taxon>Philodinida</taxon>
        <taxon>Philodinidae</taxon>
        <taxon>Rotaria</taxon>
    </lineage>
</organism>
<gene>
    <name evidence="1" type="ORF">OVN521_LOCUS39785</name>
</gene>
<feature type="non-terminal residue" evidence="1">
    <location>
        <position position="1"/>
    </location>
</feature>
<protein>
    <submittedName>
        <fullName evidence="1">Uncharacterized protein</fullName>
    </submittedName>
</protein>
<dbReference type="Proteomes" id="UP000663866">
    <property type="component" value="Unassembled WGS sequence"/>
</dbReference>
<evidence type="ECO:0000313" key="2">
    <source>
        <dbReference type="Proteomes" id="UP000663866"/>
    </source>
</evidence>
<dbReference type="AlphaFoldDB" id="A0A820UH49"/>
<accession>A0A820UH49</accession>
<reference evidence="1" key="1">
    <citation type="submission" date="2021-02" db="EMBL/GenBank/DDBJ databases">
        <authorList>
            <person name="Nowell W R."/>
        </authorList>
    </citation>
    <scope>NUCLEOTIDE SEQUENCE</scope>
</reference>
<dbReference type="EMBL" id="CAJOBG010050933">
    <property type="protein sequence ID" value="CAF4483674.1"/>
    <property type="molecule type" value="Genomic_DNA"/>
</dbReference>
<proteinExistence type="predicted"/>
<name>A0A820UH49_9BILA</name>